<evidence type="ECO:0000256" key="1">
    <source>
        <dbReference type="SAM" id="MobiDB-lite"/>
    </source>
</evidence>
<comment type="caution">
    <text evidence="2">The sequence shown here is derived from an EMBL/GenBank/DDBJ whole genome shotgun (WGS) entry which is preliminary data.</text>
</comment>
<reference evidence="2 3" key="1">
    <citation type="journal article" date="2020" name="Nat. Food">
        <title>A phased Vanilla planifolia genome enables genetic improvement of flavour and production.</title>
        <authorList>
            <person name="Hasing T."/>
            <person name="Tang H."/>
            <person name="Brym M."/>
            <person name="Khazi F."/>
            <person name="Huang T."/>
            <person name="Chambers A.H."/>
        </authorList>
    </citation>
    <scope>NUCLEOTIDE SEQUENCE [LARGE SCALE GENOMIC DNA]</scope>
    <source>
        <tissue evidence="2">Leaf</tissue>
    </source>
</reference>
<gene>
    <name evidence="2" type="ORF">HPP92_018157</name>
</gene>
<evidence type="ECO:0000313" key="3">
    <source>
        <dbReference type="Proteomes" id="UP000639772"/>
    </source>
</evidence>
<dbReference type="EMBL" id="JADCNM010000009">
    <property type="protein sequence ID" value="KAG0468829.1"/>
    <property type="molecule type" value="Genomic_DNA"/>
</dbReference>
<evidence type="ECO:0000313" key="2">
    <source>
        <dbReference type="EMBL" id="KAG0468829.1"/>
    </source>
</evidence>
<dbReference type="Proteomes" id="UP000639772">
    <property type="component" value="Chromosome 9"/>
</dbReference>
<feature type="region of interest" description="Disordered" evidence="1">
    <location>
        <begin position="1"/>
        <end position="54"/>
    </location>
</feature>
<organism evidence="2 3">
    <name type="scientific">Vanilla planifolia</name>
    <name type="common">Vanilla</name>
    <dbReference type="NCBI Taxonomy" id="51239"/>
    <lineage>
        <taxon>Eukaryota</taxon>
        <taxon>Viridiplantae</taxon>
        <taxon>Streptophyta</taxon>
        <taxon>Embryophyta</taxon>
        <taxon>Tracheophyta</taxon>
        <taxon>Spermatophyta</taxon>
        <taxon>Magnoliopsida</taxon>
        <taxon>Liliopsida</taxon>
        <taxon>Asparagales</taxon>
        <taxon>Orchidaceae</taxon>
        <taxon>Vanilloideae</taxon>
        <taxon>Vanilleae</taxon>
        <taxon>Vanilla</taxon>
    </lineage>
</organism>
<dbReference type="AlphaFoldDB" id="A0A835QAL3"/>
<proteinExistence type="predicted"/>
<name>A0A835QAL3_VANPL</name>
<sequence length="119" mass="13046">MENDNRVKAESLGRSSHFDALRNRRHRRVVSAQGEEEGTIQIPMEAEGGGEADGHMRWTRRKTFCAIMQTISPTSAQVIKTSAAQGRKVHFCCSDASELTPGIHLRAGRGAPQSLTSAR</sequence>
<protein>
    <submittedName>
        <fullName evidence="2">Uncharacterized protein</fullName>
    </submittedName>
</protein>
<accession>A0A835QAL3</accession>
<feature type="compositionally biased region" description="Basic and acidic residues" evidence="1">
    <location>
        <begin position="1"/>
        <end position="22"/>
    </location>
</feature>